<dbReference type="EMBL" id="VVIW01000017">
    <property type="protein sequence ID" value="NHZ43128.1"/>
    <property type="molecule type" value="Genomic_DNA"/>
</dbReference>
<sequence>MFDPLNGAIVSLGAAIAATGLFADRWQPKPESMLQTYAPGSHMPASYCPERPEEAVLVTSVYPAVILVLGICVGMALFTGFRYLFSYA</sequence>
<evidence type="ECO:0000313" key="3">
    <source>
        <dbReference type="Proteomes" id="UP000819052"/>
    </source>
</evidence>
<keyword evidence="3" id="KW-1185">Reference proteome</keyword>
<keyword evidence="1" id="KW-0812">Transmembrane</keyword>
<evidence type="ECO:0000313" key="2">
    <source>
        <dbReference type="EMBL" id="NHZ43128.1"/>
    </source>
</evidence>
<dbReference type="Proteomes" id="UP000819052">
    <property type="component" value="Unassembled WGS sequence"/>
</dbReference>
<evidence type="ECO:0000256" key="1">
    <source>
        <dbReference type="SAM" id="Phobius"/>
    </source>
</evidence>
<organism evidence="2 3">
    <name type="scientific">Massilia aquatica</name>
    <dbReference type="NCBI Taxonomy" id="2609000"/>
    <lineage>
        <taxon>Bacteria</taxon>
        <taxon>Pseudomonadati</taxon>
        <taxon>Pseudomonadota</taxon>
        <taxon>Betaproteobacteria</taxon>
        <taxon>Burkholderiales</taxon>
        <taxon>Oxalobacteraceae</taxon>
        <taxon>Telluria group</taxon>
        <taxon>Massilia</taxon>
    </lineage>
</organism>
<accession>A0ABX0MDX1</accession>
<comment type="caution">
    <text evidence="2">The sequence shown here is derived from an EMBL/GenBank/DDBJ whole genome shotgun (WGS) entry which is preliminary data.</text>
</comment>
<proteinExistence type="predicted"/>
<protein>
    <submittedName>
        <fullName evidence="2">Uncharacterized protein</fullName>
    </submittedName>
</protein>
<reference evidence="2 3" key="1">
    <citation type="submission" date="2019-09" db="EMBL/GenBank/DDBJ databases">
        <title>Taxonomy of Antarctic Massilia spp.: description of Massilia rubra sp. nov., Massilia aquatica sp. nov., Massilia mucilaginosa sp. nov., Massilia frigida sp. nov. isolated from streams, lakes and regoliths.</title>
        <authorList>
            <person name="Holochova P."/>
            <person name="Sedlacek I."/>
            <person name="Kralova S."/>
            <person name="Maslanova I."/>
            <person name="Busse H.-J."/>
            <person name="Stankova E."/>
            <person name="Vrbovska V."/>
            <person name="Kovarovic V."/>
            <person name="Bartak M."/>
            <person name="Svec P."/>
            <person name="Pantucek R."/>
        </authorList>
    </citation>
    <scope>NUCLEOTIDE SEQUENCE [LARGE SCALE GENOMIC DNA]</scope>
    <source>
        <strain evidence="2 3">CCM 8693</strain>
    </source>
</reference>
<keyword evidence="1" id="KW-1133">Transmembrane helix</keyword>
<gene>
    <name evidence="2" type="ORF">F1609_23555</name>
</gene>
<dbReference type="RefSeq" id="WP_167079116.1">
    <property type="nucleotide sequence ID" value="NZ_VVIW01000017.1"/>
</dbReference>
<feature type="transmembrane region" description="Helical" evidence="1">
    <location>
        <begin position="61"/>
        <end position="85"/>
    </location>
</feature>
<keyword evidence="1" id="KW-0472">Membrane</keyword>
<name>A0ABX0MDX1_9BURK</name>